<dbReference type="EMBL" id="CAJGYO010000009">
    <property type="protein sequence ID" value="CAD6254526.1"/>
    <property type="molecule type" value="Genomic_DNA"/>
</dbReference>
<reference evidence="3" key="1">
    <citation type="submission" date="2020-10" db="EMBL/GenBank/DDBJ databases">
        <authorList>
            <person name="Han B."/>
            <person name="Lu T."/>
            <person name="Zhao Q."/>
            <person name="Huang X."/>
            <person name="Zhao Y."/>
        </authorList>
    </citation>
    <scope>NUCLEOTIDE SEQUENCE</scope>
</reference>
<dbReference type="InterPro" id="IPR021864">
    <property type="entry name" value="DUF3475"/>
</dbReference>
<dbReference type="GO" id="GO:0045927">
    <property type="term" value="P:positive regulation of growth"/>
    <property type="evidence" value="ECO:0007669"/>
    <property type="project" value="InterPro"/>
</dbReference>
<keyword evidence="4" id="KW-1185">Reference proteome</keyword>
<protein>
    <recommendedName>
        <fullName evidence="5">Protein kinase domain-containing protein</fullName>
    </recommendedName>
</protein>
<comment type="caution">
    <text evidence="3">The sequence shown here is derived from an EMBL/GenBank/DDBJ whole genome shotgun (WGS) entry which is preliminary data.</text>
</comment>
<feature type="domain" description="DUF3475" evidence="2">
    <location>
        <begin position="159"/>
        <end position="216"/>
    </location>
</feature>
<evidence type="ECO:0000259" key="2">
    <source>
        <dbReference type="Pfam" id="PF11961"/>
    </source>
</evidence>
<feature type="domain" description="DUF668" evidence="1">
    <location>
        <begin position="384"/>
        <end position="466"/>
    </location>
</feature>
<evidence type="ECO:0000313" key="4">
    <source>
        <dbReference type="Proteomes" id="UP000604825"/>
    </source>
</evidence>
<dbReference type="Pfam" id="PF11961">
    <property type="entry name" value="DUF3475"/>
    <property type="match status" value="1"/>
</dbReference>
<proteinExistence type="predicted"/>
<evidence type="ECO:0008006" key="5">
    <source>
        <dbReference type="Google" id="ProtNLM"/>
    </source>
</evidence>
<accession>A0A811Q274</accession>
<dbReference type="AlphaFoldDB" id="A0A811Q274"/>
<evidence type="ECO:0000313" key="3">
    <source>
        <dbReference type="EMBL" id="CAD6254526.1"/>
    </source>
</evidence>
<dbReference type="OrthoDB" id="641605at2759"/>
<organism evidence="3 4">
    <name type="scientific">Miscanthus lutarioriparius</name>
    <dbReference type="NCBI Taxonomy" id="422564"/>
    <lineage>
        <taxon>Eukaryota</taxon>
        <taxon>Viridiplantae</taxon>
        <taxon>Streptophyta</taxon>
        <taxon>Embryophyta</taxon>
        <taxon>Tracheophyta</taxon>
        <taxon>Spermatophyta</taxon>
        <taxon>Magnoliopsida</taxon>
        <taxon>Liliopsida</taxon>
        <taxon>Poales</taxon>
        <taxon>Poaceae</taxon>
        <taxon>PACMAD clade</taxon>
        <taxon>Panicoideae</taxon>
        <taxon>Andropogonodae</taxon>
        <taxon>Andropogoneae</taxon>
        <taxon>Saccharinae</taxon>
        <taxon>Miscanthus</taxon>
    </lineage>
</organism>
<gene>
    <name evidence="3" type="ORF">NCGR_LOCUS38129</name>
</gene>
<dbReference type="InterPro" id="IPR045021">
    <property type="entry name" value="PSI1/2/3"/>
</dbReference>
<evidence type="ECO:0000259" key="1">
    <source>
        <dbReference type="Pfam" id="PF05003"/>
    </source>
</evidence>
<dbReference type="SUPFAM" id="SSF56112">
    <property type="entry name" value="Protein kinase-like (PK-like)"/>
    <property type="match status" value="1"/>
</dbReference>
<dbReference type="Pfam" id="PF05003">
    <property type="entry name" value="DUF668"/>
    <property type="match status" value="1"/>
</dbReference>
<dbReference type="Proteomes" id="UP000604825">
    <property type="component" value="Unassembled WGS sequence"/>
</dbReference>
<dbReference type="InterPro" id="IPR011009">
    <property type="entry name" value="Kinase-like_dom_sf"/>
</dbReference>
<dbReference type="Gene3D" id="1.10.510.10">
    <property type="entry name" value="Transferase(Phosphotransferase) domain 1"/>
    <property type="match status" value="1"/>
</dbReference>
<dbReference type="InterPro" id="IPR007700">
    <property type="entry name" value="DUF668"/>
</dbReference>
<dbReference type="PANTHER" id="PTHR31730:SF19">
    <property type="entry name" value="PROTEIN KINASE DOMAIN-CONTAINING PROTEIN"/>
    <property type="match status" value="1"/>
</dbReference>
<name>A0A811Q274_9POAL</name>
<sequence>MHLDDGPFQNEVIYLIGLKHKNIVKLVGYCAESRWEATQLSGKYVMAEIPKRLLCFEYLNNKSLHKHLSESQQVNTCIVIGLNCVDSDPKKRPSALDIIQMLNAVESTNKHTLDTEFGTLGCSVATTDHITMLHRSSTSKTANISSLFTFSAKGSKISILAFEVANNTIDKSFSLIKIISKQSMEHLKEGVLRSEGVRRLISEDHNQLVLLVEADIRQKFRRFCSEVSRFGDLCVDLSWHNLVRYFDRLIYQETTTQKKLLNEELLSNIQYLRKHEKYTWELHGELLVLDKCAERFQRELMEHNGSGRSERDQRNMIQTMHRSVKHQRSVAKNLKNKSLWTKTMEDIVAKLVDIAYVLNFEIRSAFLKNNGDQSVAPVTNLHQTLGPTGLALHYANVILQINTLVLTSPAAVSYKARGALYQALPPCIKSKLRDCCRREKTMTVAEVRAEMDSILQWLVPVAESTILYYKNGAFGEWMNMVMPEDIDVEEPHWPGEEERQTIAGASAIQRHVVNKIETLYYADKRRTEGYILDLIRGLHRLVC</sequence>
<dbReference type="PANTHER" id="PTHR31730">
    <property type="entry name" value="OS01G0873900 PROTEIN"/>
    <property type="match status" value="1"/>
</dbReference>